<dbReference type="Proteomes" id="UP000000561">
    <property type="component" value="Chromosome 16"/>
</dbReference>
<dbReference type="EMBL" id="CM003155">
    <property type="protein sequence ID" value="KIS66927.1"/>
    <property type="molecule type" value="Genomic_DNA"/>
</dbReference>
<dbReference type="InterPro" id="IPR036871">
    <property type="entry name" value="PX_dom_sf"/>
</dbReference>
<evidence type="ECO:0000259" key="5">
    <source>
        <dbReference type="PROSITE" id="PS50002"/>
    </source>
</evidence>
<feature type="region of interest" description="Disordered" evidence="4">
    <location>
        <begin position="549"/>
        <end position="631"/>
    </location>
</feature>
<evidence type="ECO:0000313" key="8">
    <source>
        <dbReference type="Proteomes" id="UP000000561"/>
    </source>
</evidence>
<reference evidence="7 8" key="1">
    <citation type="journal article" date="2006" name="Nature">
        <title>Insights from the genome of the biotrophic fungal plant pathogen Ustilago maydis.</title>
        <authorList>
            <person name="Kamper J."/>
            <person name="Kahmann R."/>
            <person name="Bolker M."/>
            <person name="Ma L.J."/>
            <person name="Brefort T."/>
            <person name="Saville B.J."/>
            <person name="Banuett F."/>
            <person name="Kronstad J.W."/>
            <person name="Gold S.E."/>
            <person name="Muller O."/>
            <person name="Perlin M.H."/>
            <person name="Wosten H.A."/>
            <person name="de Vries R."/>
            <person name="Ruiz-Herrera J."/>
            <person name="Reynaga-Pena C.G."/>
            <person name="Snetselaar K."/>
            <person name="McCann M."/>
            <person name="Perez-Martin J."/>
            <person name="Feldbrugge M."/>
            <person name="Basse C.W."/>
            <person name="Steinberg G."/>
            <person name="Ibeas J.I."/>
            <person name="Holloman W."/>
            <person name="Guzman P."/>
            <person name="Farman M."/>
            <person name="Stajich J.E."/>
            <person name="Sentandreu R."/>
            <person name="Gonzalez-Prieto J.M."/>
            <person name="Kennell J.C."/>
            <person name="Molina L."/>
            <person name="Schirawski J."/>
            <person name="Mendoza-Mendoza A."/>
            <person name="Greilinger D."/>
            <person name="Munch K."/>
            <person name="Rossel N."/>
            <person name="Scherer M."/>
            <person name="Vranes M."/>
            <person name="Ladendorf O."/>
            <person name="Vincon V."/>
            <person name="Fuchs U."/>
            <person name="Sandrock B."/>
            <person name="Meng S."/>
            <person name="Ho E.C."/>
            <person name="Cahill M.J."/>
            <person name="Boyce K.J."/>
            <person name="Klose J."/>
            <person name="Klosterman S.J."/>
            <person name="Deelstra H.J."/>
            <person name="Ortiz-Castellanos L."/>
            <person name="Li W."/>
            <person name="Sanchez-Alonso P."/>
            <person name="Schreier P.H."/>
            <person name="Hauser-Hahn I."/>
            <person name="Vaupel M."/>
            <person name="Koopmann E."/>
            <person name="Friedrich G."/>
            <person name="Voss H."/>
            <person name="Schluter T."/>
            <person name="Margolis J."/>
            <person name="Platt D."/>
            <person name="Swimmer C."/>
            <person name="Gnirke A."/>
            <person name="Chen F."/>
            <person name="Vysotskaia V."/>
            <person name="Mannhaupt G."/>
            <person name="Guldener U."/>
            <person name="Munsterkotter M."/>
            <person name="Haase D."/>
            <person name="Oesterheld M."/>
            <person name="Mewes H.W."/>
            <person name="Mauceli E.W."/>
            <person name="DeCaprio D."/>
            <person name="Wade C.M."/>
            <person name="Butler J."/>
            <person name="Young S."/>
            <person name="Jaffe D.B."/>
            <person name="Calvo S."/>
            <person name="Nusbaum C."/>
            <person name="Galagan J."/>
            <person name="Birren B.W."/>
        </authorList>
    </citation>
    <scope>NUCLEOTIDE SEQUENCE [LARGE SCALE GENOMIC DNA]</scope>
    <source>
        <strain evidence="8">DSM 14603 / FGSC 9021 / UM521</strain>
    </source>
</reference>
<evidence type="ECO:0000256" key="1">
    <source>
        <dbReference type="ARBA" id="ARBA00022443"/>
    </source>
</evidence>
<dbReference type="InterPro" id="IPR051228">
    <property type="entry name" value="NADPH_Oxidase/PX-Domain"/>
</dbReference>
<dbReference type="GO" id="GO:0005938">
    <property type="term" value="C:cell cortex"/>
    <property type="evidence" value="ECO:0007669"/>
    <property type="project" value="UniProtKB-ARBA"/>
</dbReference>
<feature type="region of interest" description="Disordered" evidence="4">
    <location>
        <begin position="287"/>
        <end position="333"/>
    </location>
</feature>
<dbReference type="Pfam" id="PF00018">
    <property type="entry name" value="SH3_1"/>
    <property type="match status" value="2"/>
</dbReference>
<dbReference type="PANTHER" id="PTHR15706">
    <property type="entry name" value="SH3 MULTIPLE DOMAIN"/>
    <property type="match status" value="1"/>
</dbReference>
<dbReference type="FunFam" id="2.30.30.40:FF:000093">
    <property type="entry name" value="Protein kinase activator Bem1"/>
    <property type="match status" value="1"/>
</dbReference>
<dbReference type="PROSITE" id="PS50195">
    <property type="entry name" value="PX"/>
    <property type="match status" value="1"/>
</dbReference>
<feature type="domain" description="PX" evidence="6">
    <location>
        <begin position="357"/>
        <end position="500"/>
    </location>
</feature>
<sequence>MKGLKDFRRSLNKDRHSGGKPSTSSASPATFASVKGAVAIQPPKLVIRAIRDYRSASPHELSFHKGDFFHVISDPTPNAEWFEASNPMTNARGLVPSSHFDVLSKSNRANPATVAGPGATSPTIGSMSPPSTSLASAAVSSSSSQAYGGRAAGAAMTAKGGGGLYAVVKYDFLAERADELQAKAGESIIVIAQSNFEWFVAKPIGRLGGPGLIPVAFVEIRDLVTGRPIEDVQELIESGIVPKVEEWKKMTAEYKKNTIPLGRFDFPQSAQPAVASPYTHMAAAASTSSGNHVGYPQSGLHAQQSSISSLPVPTPPPKDDLYHQSGGSLAGAMQSFDDNAVDPLTELPPGMSPGEPLPTGIITSATVDSFHYEQGDYWFRIQATHVAGPSASAPSNAPAAPEGEERDLILYRLYEDFYEFQIALLDHFPAEAGRETDANGHASERILPLMPGPLDVVDDLITSQRRVDLDQYIIELCSLPEYIMRSELVRLFFEPRPGDHCTSHPPRGPTDEQDSSLQYKEYAYLAGGLDISNQRTSQQLRSNGVDKYAEDQPVAHSSSSSKQEDELSAKMRNASLVSGSAGASSGQRDSTRSSAVFGGTGGAASTGRTSQASSGHRKQNSSGQGVTSGSSANVAYHRIKVARRNDLDSVIALRMPPSPTFAQLLEKTRERLGADVATFQCNEKSDPIVDDASLTAWLDEATDRGWKFMLHAS</sequence>
<dbReference type="Pfam" id="PF00787">
    <property type="entry name" value="PX"/>
    <property type="match status" value="1"/>
</dbReference>
<dbReference type="KEGG" id="uma:UMAG_10934"/>
<dbReference type="InterPro" id="IPR036028">
    <property type="entry name" value="SH3-like_dom_sf"/>
</dbReference>
<dbReference type="GO" id="GO:0051130">
    <property type="term" value="P:positive regulation of cellular component organization"/>
    <property type="evidence" value="ECO:0007669"/>
    <property type="project" value="UniProtKB-ARBA"/>
</dbReference>
<dbReference type="SMART" id="SM00326">
    <property type="entry name" value="SH3"/>
    <property type="match status" value="2"/>
</dbReference>
<feature type="region of interest" description="Disordered" evidence="4">
    <location>
        <begin position="1"/>
        <end position="30"/>
    </location>
</feature>
<feature type="domain" description="SH3" evidence="5">
    <location>
        <begin position="42"/>
        <end position="105"/>
    </location>
</feature>
<feature type="compositionally biased region" description="Low complexity" evidence="4">
    <location>
        <begin position="21"/>
        <end position="30"/>
    </location>
</feature>
<evidence type="ECO:0000259" key="6">
    <source>
        <dbReference type="PROSITE" id="PS50195"/>
    </source>
</evidence>
<dbReference type="InterPro" id="IPR035548">
    <property type="entry name" value="Bem1/Scd2_SH3_1"/>
</dbReference>
<name>A0A0D1BYL0_MYCMD</name>
<dbReference type="GO" id="GO:0030674">
    <property type="term" value="F:protein-macromolecule adaptor activity"/>
    <property type="evidence" value="ECO:0000318"/>
    <property type="project" value="GO_Central"/>
</dbReference>
<keyword evidence="1 3" id="KW-0728">SH3 domain</keyword>
<dbReference type="GO" id="GO:0000747">
    <property type="term" value="P:conjugation with cellular fusion"/>
    <property type="evidence" value="ECO:0000318"/>
    <property type="project" value="GO_Central"/>
</dbReference>
<dbReference type="Gene3D" id="3.30.1520.10">
    <property type="entry name" value="Phox-like domain"/>
    <property type="match status" value="1"/>
</dbReference>
<keyword evidence="2" id="KW-0677">Repeat</keyword>
<evidence type="ECO:0000313" key="7">
    <source>
        <dbReference type="EMBL" id="KIS66927.1"/>
    </source>
</evidence>
<dbReference type="PANTHER" id="PTHR15706:SF2">
    <property type="entry name" value="SH3 AND PX DOMAIN-CONTAINING PROTEIN 2A"/>
    <property type="match status" value="1"/>
</dbReference>
<dbReference type="SUPFAM" id="SSF50044">
    <property type="entry name" value="SH3-domain"/>
    <property type="match status" value="2"/>
</dbReference>
<feature type="domain" description="SH3" evidence="5">
    <location>
        <begin position="161"/>
        <end position="223"/>
    </location>
</feature>
<dbReference type="InterPro" id="IPR001683">
    <property type="entry name" value="PX_dom"/>
</dbReference>
<dbReference type="VEuPathDB" id="FungiDB:UMAG_10934"/>
<dbReference type="CDD" id="cd06890">
    <property type="entry name" value="PX_Bem1p"/>
    <property type="match status" value="1"/>
</dbReference>
<dbReference type="GO" id="GO:0005737">
    <property type="term" value="C:cytoplasm"/>
    <property type="evidence" value="ECO:0000318"/>
    <property type="project" value="GO_Central"/>
</dbReference>
<feature type="compositionally biased region" description="Low complexity" evidence="4">
    <location>
        <begin position="605"/>
        <end position="614"/>
    </location>
</feature>
<dbReference type="FunCoup" id="A0A0D1BYL0">
    <property type="interactions" value="67"/>
</dbReference>
<dbReference type="GO" id="GO:0043332">
    <property type="term" value="C:mating projection tip"/>
    <property type="evidence" value="ECO:0000318"/>
    <property type="project" value="GO_Central"/>
</dbReference>
<dbReference type="RefSeq" id="XP_011391553.1">
    <property type="nucleotide sequence ID" value="XM_011393251.1"/>
</dbReference>
<gene>
    <name evidence="7" type="ORF">UMAG_10934</name>
</gene>
<dbReference type="OrthoDB" id="548867at2759"/>
<dbReference type="InterPro" id="IPR001452">
    <property type="entry name" value="SH3_domain"/>
</dbReference>
<feature type="compositionally biased region" description="Polar residues" evidence="4">
    <location>
        <begin position="620"/>
        <end position="631"/>
    </location>
</feature>
<dbReference type="SUPFAM" id="SSF64268">
    <property type="entry name" value="PX domain"/>
    <property type="match status" value="1"/>
</dbReference>
<dbReference type="SMART" id="SM00312">
    <property type="entry name" value="PX"/>
    <property type="match status" value="1"/>
</dbReference>
<dbReference type="AlphaFoldDB" id="A0A0D1BYL0"/>
<dbReference type="Gene3D" id="2.30.30.40">
    <property type="entry name" value="SH3 Domains"/>
    <property type="match status" value="2"/>
</dbReference>
<protein>
    <recommendedName>
        <fullName evidence="9">Protein scd2/ral3</fullName>
    </recommendedName>
</protein>
<dbReference type="InParanoid" id="A0A0D1BYL0"/>
<proteinExistence type="predicted"/>
<dbReference type="GO" id="GO:0035091">
    <property type="term" value="F:phosphatidylinositol binding"/>
    <property type="evidence" value="ECO:0007669"/>
    <property type="project" value="InterPro"/>
</dbReference>
<organism evidence="7 8">
    <name type="scientific">Mycosarcoma maydis</name>
    <name type="common">Corn smut fungus</name>
    <name type="synonym">Ustilago maydis</name>
    <dbReference type="NCBI Taxonomy" id="5270"/>
    <lineage>
        <taxon>Eukaryota</taxon>
        <taxon>Fungi</taxon>
        <taxon>Dikarya</taxon>
        <taxon>Basidiomycota</taxon>
        <taxon>Ustilaginomycotina</taxon>
        <taxon>Ustilaginomycetes</taxon>
        <taxon>Ustilaginales</taxon>
        <taxon>Ustilaginaceae</taxon>
        <taxon>Mycosarcoma</taxon>
    </lineage>
</organism>
<accession>A0A0D1BYL0</accession>
<dbReference type="PROSITE" id="PS50002">
    <property type="entry name" value="SH3"/>
    <property type="match status" value="2"/>
</dbReference>
<dbReference type="eggNOG" id="KOG4773">
    <property type="taxonomic scope" value="Eukaryota"/>
</dbReference>
<dbReference type="FunFam" id="3.30.1520.10:FF:000050">
    <property type="entry name" value="Related to Protein scd2/ral3"/>
    <property type="match status" value="1"/>
</dbReference>
<evidence type="ECO:0000256" key="2">
    <source>
        <dbReference type="ARBA" id="ARBA00022737"/>
    </source>
</evidence>
<dbReference type="InterPro" id="IPR035550">
    <property type="entry name" value="Bem1/Scd2_PX"/>
</dbReference>
<feature type="compositionally biased region" description="Basic and acidic residues" evidence="4">
    <location>
        <begin position="1"/>
        <end position="17"/>
    </location>
</feature>
<dbReference type="GO" id="GO:1902494">
    <property type="term" value="C:catalytic complex"/>
    <property type="evidence" value="ECO:0007669"/>
    <property type="project" value="UniProtKB-ARBA"/>
</dbReference>
<feature type="region of interest" description="Disordered" evidence="4">
    <location>
        <begin position="108"/>
        <end position="131"/>
    </location>
</feature>
<evidence type="ECO:0008006" key="9">
    <source>
        <dbReference type="Google" id="ProtNLM"/>
    </source>
</evidence>
<keyword evidence="8" id="KW-1185">Reference proteome</keyword>
<dbReference type="GeneID" id="23566889"/>
<dbReference type="CDD" id="cd11878">
    <property type="entry name" value="SH3_Bem1p_1"/>
    <property type="match status" value="1"/>
</dbReference>
<dbReference type="STRING" id="237631.A0A0D1BYL0"/>
<evidence type="ECO:0000256" key="4">
    <source>
        <dbReference type="SAM" id="MobiDB-lite"/>
    </source>
</evidence>
<dbReference type="CDD" id="cd11879">
    <property type="entry name" value="SH3_Bem1p_2"/>
    <property type="match status" value="1"/>
</dbReference>
<evidence type="ECO:0000256" key="3">
    <source>
        <dbReference type="PROSITE-ProRule" id="PRU00192"/>
    </source>
</evidence>
<feature type="compositionally biased region" description="Polar residues" evidence="4">
    <location>
        <begin position="300"/>
        <end position="311"/>
    </location>
</feature>
<feature type="compositionally biased region" description="Low complexity" evidence="4">
    <location>
        <begin position="574"/>
        <end position="586"/>
    </location>
</feature>
<dbReference type="InterPro" id="IPR035549">
    <property type="entry name" value="Bem1/Scd2_SH3_2"/>
</dbReference>